<dbReference type="EMBL" id="CATQJA010002710">
    <property type="protein sequence ID" value="CAJ0587882.1"/>
    <property type="molecule type" value="Genomic_DNA"/>
</dbReference>
<proteinExistence type="predicted"/>
<keyword evidence="2" id="KW-1185">Reference proteome</keyword>
<comment type="caution">
    <text evidence="1">The sequence shown here is derived from an EMBL/GenBank/DDBJ whole genome shotgun (WGS) entry which is preliminary data.</text>
</comment>
<reference evidence="1" key="1">
    <citation type="submission" date="2023-06" db="EMBL/GenBank/DDBJ databases">
        <authorList>
            <person name="Delattre M."/>
        </authorList>
    </citation>
    <scope>NUCLEOTIDE SEQUENCE</scope>
    <source>
        <strain evidence="1">AF72</strain>
    </source>
</reference>
<dbReference type="AlphaFoldDB" id="A0AA36DHS8"/>
<accession>A0AA36DHS8</accession>
<evidence type="ECO:0000313" key="1">
    <source>
        <dbReference type="EMBL" id="CAJ0587882.1"/>
    </source>
</evidence>
<name>A0AA36DHS8_9BILA</name>
<organism evidence="1 2">
    <name type="scientific">Mesorhabditis spiculigera</name>
    <dbReference type="NCBI Taxonomy" id="96644"/>
    <lineage>
        <taxon>Eukaryota</taxon>
        <taxon>Metazoa</taxon>
        <taxon>Ecdysozoa</taxon>
        <taxon>Nematoda</taxon>
        <taxon>Chromadorea</taxon>
        <taxon>Rhabditida</taxon>
        <taxon>Rhabditina</taxon>
        <taxon>Rhabditomorpha</taxon>
        <taxon>Rhabditoidea</taxon>
        <taxon>Rhabditidae</taxon>
        <taxon>Mesorhabditinae</taxon>
        <taxon>Mesorhabditis</taxon>
    </lineage>
</organism>
<feature type="non-terminal residue" evidence="1">
    <location>
        <position position="153"/>
    </location>
</feature>
<gene>
    <name evidence="1" type="ORF">MSPICULIGERA_LOCUS25835</name>
</gene>
<evidence type="ECO:0000313" key="2">
    <source>
        <dbReference type="Proteomes" id="UP001177023"/>
    </source>
</evidence>
<sequence>MVGATGERAGYGARTHYRQPLPVNGRCGRVLLGHGPGPQYLATRAPSAVYFFLRAVSHVPAASISSTDPTNQKHFPLHTMAALRRLRASLARMFSSSPSNSARLSPSRIFFRRSKVDSYSSLAQTPDSSRSVSFADSITWPYIDDDENSSISR</sequence>
<dbReference type="Proteomes" id="UP001177023">
    <property type="component" value="Unassembled WGS sequence"/>
</dbReference>
<protein>
    <submittedName>
        <fullName evidence="1">Uncharacterized protein</fullName>
    </submittedName>
</protein>